<reference evidence="11" key="1">
    <citation type="submission" date="2015-07" db="EMBL/GenBank/DDBJ databases">
        <title>Lactobacillus ginsenosidimutans/EMML 3141/ whole genome sequencing.</title>
        <authorList>
            <person name="Kim M.K."/>
            <person name="Im W.-T."/>
            <person name="Srinivasan S."/>
            <person name="Lee J.-J."/>
        </authorList>
    </citation>
    <scope>NUCLEOTIDE SEQUENCE [LARGE SCALE GENOMIC DNA]</scope>
    <source>
        <strain evidence="11">EMML 3041</strain>
    </source>
</reference>
<evidence type="ECO:0000256" key="7">
    <source>
        <dbReference type="ARBA" id="ARBA00023136"/>
    </source>
</evidence>
<protein>
    <submittedName>
        <fullName evidence="10">Glutamine ABC transporter permease</fullName>
    </submittedName>
</protein>
<keyword evidence="3" id="KW-1003">Cell membrane</keyword>
<dbReference type="CDD" id="cd06261">
    <property type="entry name" value="TM_PBP2"/>
    <property type="match status" value="1"/>
</dbReference>
<dbReference type="PATRIC" id="fig|1007676.4.peg.1695"/>
<dbReference type="GO" id="GO:0006865">
    <property type="term" value="P:amino acid transport"/>
    <property type="evidence" value="ECO:0007669"/>
    <property type="project" value="UniProtKB-KW"/>
</dbReference>
<dbReference type="InterPro" id="IPR043429">
    <property type="entry name" value="ArtM/GltK/GlnP/TcyL/YhdX-like"/>
</dbReference>
<keyword evidence="2 8" id="KW-0813">Transport</keyword>
<feature type="transmembrane region" description="Helical" evidence="8">
    <location>
        <begin position="20"/>
        <end position="43"/>
    </location>
</feature>
<name>A0A0H4R1E6_9LACO</name>
<dbReference type="KEGG" id="lgn:ABM34_08395"/>
<evidence type="ECO:0000256" key="1">
    <source>
        <dbReference type="ARBA" id="ARBA00004651"/>
    </source>
</evidence>
<organism evidence="10 11">
    <name type="scientific">Companilactobacillus ginsenosidimutans</name>
    <dbReference type="NCBI Taxonomy" id="1007676"/>
    <lineage>
        <taxon>Bacteria</taxon>
        <taxon>Bacillati</taxon>
        <taxon>Bacillota</taxon>
        <taxon>Bacilli</taxon>
        <taxon>Lactobacillales</taxon>
        <taxon>Lactobacillaceae</taxon>
        <taxon>Companilactobacillus</taxon>
    </lineage>
</organism>
<keyword evidence="6 8" id="KW-1133">Transmembrane helix</keyword>
<proteinExistence type="inferred from homology"/>
<dbReference type="OrthoDB" id="9787841at2"/>
<feature type="transmembrane region" description="Helical" evidence="8">
    <location>
        <begin position="55"/>
        <end position="77"/>
    </location>
</feature>
<dbReference type="AlphaFoldDB" id="A0A0H4R1E6"/>
<dbReference type="STRING" id="1007676.ABM34_08395"/>
<comment type="subcellular location">
    <subcellularLocation>
        <location evidence="1 8">Cell membrane</location>
        <topology evidence="1 8">Multi-pass membrane protein</topology>
    </subcellularLocation>
</comment>
<evidence type="ECO:0000256" key="4">
    <source>
        <dbReference type="ARBA" id="ARBA00022692"/>
    </source>
</evidence>
<feature type="transmembrane region" description="Helical" evidence="8">
    <location>
        <begin position="190"/>
        <end position="212"/>
    </location>
</feature>
<evidence type="ECO:0000256" key="2">
    <source>
        <dbReference type="ARBA" id="ARBA00022448"/>
    </source>
</evidence>
<sequence>MQNWIDAYSAVNLRFLLQGLWVTVEISIISVVFSLIIGSILGIIRYTKIPWLSKIVGVIIDIIRNLPLLLIIFFVYFGLPAFGFKPDTIPAAILAMSVFESMMVAEIIRSGILAVDPGQMEAARAMGMRYPQAMWHVVLPQAYKKMIPALVSQLISLIKDTSLATIIVVPELMQHAQVIYGQNANFIVPMYLALAVLYFIVCYALSIVSKLIDRRLA</sequence>
<evidence type="ECO:0000313" key="11">
    <source>
        <dbReference type="Proteomes" id="UP000036106"/>
    </source>
</evidence>
<evidence type="ECO:0000256" key="8">
    <source>
        <dbReference type="RuleBase" id="RU363032"/>
    </source>
</evidence>
<keyword evidence="7 8" id="KW-0472">Membrane</keyword>
<evidence type="ECO:0000256" key="5">
    <source>
        <dbReference type="ARBA" id="ARBA00022970"/>
    </source>
</evidence>
<evidence type="ECO:0000256" key="6">
    <source>
        <dbReference type="ARBA" id="ARBA00022989"/>
    </source>
</evidence>
<dbReference type="PROSITE" id="PS50928">
    <property type="entry name" value="ABC_TM1"/>
    <property type="match status" value="1"/>
</dbReference>
<dbReference type="InterPro" id="IPR010065">
    <property type="entry name" value="AA_ABC_transptr_permease_3TM"/>
</dbReference>
<keyword evidence="4 8" id="KW-0812">Transmembrane</keyword>
<dbReference type="GO" id="GO:0043190">
    <property type="term" value="C:ATP-binding cassette (ABC) transporter complex"/>
    <property type="evidence" value="ECO:0007669"/>
    <property type="project" value="InterPro"/>
</dbReference>
<dbReference type="InterPro" id="IPR035906">
    <property type="entry name" value="MetI-like_sf"/>
</dbReference>
<evidence type="ECO:0000313" key="10">
    <source>
        <dbReference type="EMBL" id="AKP67545.1"/>
    </source>
</evidence>
<dbReference type="RefSeq" id="WP_048704945.1">
    <property type="nucleotide sequence ID" value="NZ_CP012034.1"/>
</dbReference>
<gene>
    <name evidence="10" type="ORF">ABM34_08395</name>
</gene>
<dbReference type="Proteomes" id="UP000036106">
    <property type="component" value="Chromosome"/>
</dbReference>
<dbReference type="PANTHER" id="PTHR30614:SF41">
    <property type="entry name" value="INNER MEMBRANE AMINO-ACID ABC TRANSPORTER PERMEASE PROTEIN YHDY"/>
    <property type="match status" value="1"/>
</dbReference>
<dbReference type="NCBIfam" id="TIGR01726">
    <property type="entry name" value="HEQRo_perm_3TM"/>
    <property type="match status" value="1"/>
</dbReference>
<dbReference type="PANTHER" id="PTHR30614">
    <property type="entry name" value="MEMBRANE COMPONENT OF AMINO ACID ABC TRANSPORTER"/>
    <property type="match status" value="1"/>
</dbReference>
<dbReference type="FunFam" id="1.10.3720.10:FF:000033">
    <property type="entry name" value="Polar amino acid ABC transporter permease"/>
    <property type="match status" value="1"/>
</dbReference>
<dbReference type="GO" id="GO:0022857">
    <property type="term" value="F:transmembrane transporter activity"/>
    <property type="evidence" value="ECO:0007669"/>
    <property type="project" value="InterPro"/>
</dbReference>
<evidence type="ECO:0000256" key="3">
    <source>
        <dbReference type="ARBA" id="ARBA00022475"/>
    </source>
</evidence>
<comment type="similarity">
    <text evidence="8">Belongs to the binding-protein-dependent transport system permease family.</text>
</comment>
<evidence type="ECO:0000259" key="9">
    <source>
        <dbReference type="PROSITE" id="PS50928"/>
    </source>
</evidence>
<keyword evidence="11" id="KW-1185">Reference proteome</keyword>
<dbReference type="Pfam" id="PF00528">
    <property type="entry name" value="BPD_transp_1"/>
    <property type="match status" value="1"/>
</dbReference>
<dbReference type="Gene3D" id="1.10.3720.10">
    <property type="entry name" value="MetI-like"/>
    <property type="match status" value="1"/>
</dbReference>
<feature type="domain" description="ABC transmembrane type-1" evidence="9">
    <location>
        <begin position="20"/>
        <end position="209"/>
    </location>
</feature>
<accession>A0A0H4R1E6</accession>
<dbReference type="EMBL" id="CP012034">
    <property type="protein sequence ID" value="AKP67545.1"/>
    <property type="molecule type" value="Genomic_DNA"/>
</dbReference>
<dbReference type="SUPFAM" id="SSF161098">
    <property type="entry name" value="MetI-like"/>
    <property type="match status" value="1"/>
</dbReference>
<dbReference type="InterPro" id="IPR000515">
    <property type="entry name" value="MetI-like"/>
</dbReference>
<keyword evidence="5" id="KW-0029">Amino-acid transport</keyword>